<evidence type="ECO:0000313" key="2">
    <source>
        <dbReference type="Proteomes" id="UP000484015"/>
    </source>
</evidence>
<dbReference type="RefSeq" id="WP_155437166.1">
    <property type="nucleotide sequence ID" value="NZ_WNLA01000001.1"/>
</dbReference>
<protein>
    <submittedName>
        <fullName evidence="1">DUF2459 domain-containing protein</fullName>
    </submittedName>
</protein>
<reference evidence="1 2" key="1">
    <citation type="submission" date="2019-11" db="EMBL/GenBank/DDBJ databases">
        <title>Type strains purchased from KCTC, JCM and DSMZ.</title>
        <authorList>
            <person name="Lu H."/>
        </authorList>
    </citation>
    <scope>NUCLEOTIDE SEQUENCE [LARGE SCALE GENOMIC DNA]</scope>
    <source>
        <strain evidence="1 2">KCTC 42409</strain>
    </source>
</reference>
<proteinExistence type="predicted"/>
<dbReference type="EMBL" id="WNLA01000001">
    <property type="protein sequence ID" value="MTW00764.1"/>
    <property type="molecule type" value="Genomic_DNA"/>
</dbReference>
<name>A0A6L6PUJ6_9BURK</name>
<gene>
    <name evidence="1" type="ORF">GM668_01555</name>
</gene>
<dbReference type="OrthoDB" id="211174at2"/>
<dbReference type="Pfam" id="PF09601">
    <property type="entry name" value="DUF2459"/>
    <property type="match status" value="1"/>
</dbReference>
<dbReference type="Proteomes" id="UP000484015">
    <property type="component" value="Unassembled WGS sequence"/>
</dbReference>
<dbReference type="InterPro" id="IPR011727">
    <property type="entry name" value="CHP02117"/>
</dbReference>
<comment type="caution">
    <text evidence="1">The sequence shown here is derived from an EMBL/GenBank/DDBJ whole genome shotgun (WGS) entry which is preliminary data.</text>
</comment>
<evidence type="ECO:0000313" key="1">
    <source>
        <dbReference type="EMBL" id="MTW00764.1"/>
    </source>
</evidence>
<organism evidence="1 2">
    <name type="scientific">Pseudoduganella ginsengisoli</name>
    <dbReference type="NCBI Taxonomy" id="1462440"/>
    <lineage>
        <taxon>Bacteria</taxon>
        <taxon>Pseudomonadati</taxon>
        <taxon>Pseudomonadota</taxon>
        <taxon>Betaproteobacteria</taxon>
        <taxon>Burkholderiales</taxon>
        <taxon>Oxalobacteraceae</taxon>
        <taxon>Telluria group</taxon>
        <taxon>Pseudoduganella</taxon>
    </lineage>
</organism>
<keyword evidence="2" id="KW-1185">Reference proteome</keyword>
<dbReference type="AlphaFoldDB" id="A0A6L6PUJ6"/>
<sequence>MSVSTIAQRLAILAFIVLLPGCSNLQDRALAAAEPAPHHIYLIQNDWHTALLLDGDAIAARSVKLGRDFHGHRYLVVGWGDGQYFVEDSPGWKQAVKAMVASDFPALQVFGAADNPPTNVAQATSIVLAVTERGYQQLAAYIDRTIAADADGKPIYLGQPKANLNLYYQATGNYSLFNNCNSWVVGALQAAGLPFSGFNLTATSVIEQAQRISARQRAAAADFKNPPPSVTR</sequence>
<accession>A0A6L6PUJ6</accession>